<gene>
    <name evidence="7" type="ORF">CGGC5_5591</name>
</gene>
<dbReference type="Pfam" id="PF00856">
    <property type="entry name" value="SET"/>
    <property type="match status" value="1"/>
</dbReference>
<accession>L2G876</accession>
<protein>
    <submittedName>
        <fullName evidence="7">Set domain-containing protein 5</fullName>
    </submittedName>
</protein>
<dbReference type="PANTHER" id="PTHR47332:SF2">
    <property type="entry name" value="SET-6"/>
    <property type="match status" value="1"/>
</dbReference>
<dbReference type="Gene3D" id="6.10.140.2220">
    <property type="match status" value="1"/>
</dbReference>
<evidence type="ECO:0000256" key="2">
    <source>
        <dbReference type="ARBA" id="ARBA00022771"/>
    </source>
</evidence>
<keyword evidence="1" id="KW-0479">Metal-binding</keyword>
<dbReference type="SUPFAM" id="SSF144232">
    <property type="entry name" value="HIT/MYND zinc finger-like"/>
    <property type="match status" value="1"/>
</dbReference>
<keyword evidence="3" id="KW-0862">Zinc</keyword>
<dbReference type="InterPro" id="IPR001214">
    <property type="entry name" value="SET_dom"/>
</dbReference>
<dbReference type="HOGENOM" id="CLU_423347_0_0_1"/>
<dbReference type="PROSITE" id="PS50865">
    <property type="entry name" value="ZF_MYND_2"/>
    <property type="match status" value="1"/>
</dbReference>
<dbReference type="CDD" id="cd20071">
    <property type="entry name" value="SET_SMYD"/>
    <property type="match status" value="1"/>
</dbReference>
<dbReference type="PROSITE" id="PS50280">
    <property type="entry name" value="SET"/>
    <property type="match status" value="1"/>
</dbReference>
<feature type="domain" description="MYND-type" evidence="6">
    <location>
        <begin position="14"/>
        <end position="61"/>
    </location>
</feature>
<dbReference type="SMART" id="SM00317">
    <property type="entry name" value="SET"/>
    <property type="match status" value="1"/>
</dbReference>
<evidence type="ECO:0000256" key="3">
    <source>
        <dbReference type="ARBA" id="ARBA00022833"/>
    </source>
</evidence>
<evidence type="ECO:0000256" key="1">
    <source>
        <dbReference type="ARBA" id="ARBA00022723"/>
    </source>
</evidence>
<dbReference type="Pfam" id="PF01753">
    <property type="entry name" value="zf-MYND"/>
    <property type="match status" value="1"/>
</dbReference>
<keyword evidence="2 4" id="KW-0863">Zinc-finger</keyword>
<sequence>MAEDGASAPHGGLCSACQKPAVRQCAGCLGAPDYNNGPSLRTSYCGPACQRSHWKQHRTECKVMQMRKSLSRAVSFLEAIMVRMRTIAYPFAITAIEREASMITLVKSNDDQLRLSNFTTFQPDLASLQGHPELARAVCLHASGVEAMVYFCNIIKDMLPSGCTDIAEVDIVPAKMSIRVSSDPSASCGQRVAHQIYKVSLENGELWAMDITGAQHGRSDLLVPWSTYVEGRSTAINRECSLGFFRSRPARESLHWMSPALSMQAMALAGAFDQAIPRLMTAHGGSMQTLLAGSGTTYQSTAQQFLGDLEVRLRDIVAKPLTTEVPTSMSQKPYRIMAVDGKGKGMFAARRIARGTRLLAESPVFRVPRDEPNLQKLEAVMAQKVRSLSQAQRQSFLALHNCHGTRHSQALGIAKTNALPLGSGAREGGIFLEASRINHSCRHNAQNTWNADRGQLTVHALRDIDDGEEITISYLGASENYSSRQSRLKESFGFTCACELCTLPDSQRKQSDQRLDRITYLDDRIGDGICITSTPLACLRMAHEMKHLMEEEGITDARIPRLYYDALQIMIAHGDEARARVFAERASAERICVEGSDSPQVLRLQRYAQNPASHALYGTSKRWAQKADNVPRGLNDQDFEKWLWRLPA</sequence>
<evidence type="ECO:0000256" key="4">
    <source>
        <dbReference type="PROSITE-ProRule" id="PRU00134"/>
    </source>
</evidence>
<dbReference type="EMBL" id="KB020607">
    <property type="protein sequence ID" value="ELA34590.1"/>
    <property type="molecule type" value="Genomic_DNA"/>
</dbReference>
<proteinExistence type="predicted"/>
<name>L2G876_COLFN</name>
<evidence type="ECO:0000259" key="5">
    <source>
        <dbReference type="PROSITE" id="PS50280"/>
    </source>
</evidence>
<dbReference type="InterPro" id="IPR046341">
    <property type="entry name" value="SET_dom_sf"/>
</dbReference>
<dbReference type="AlphaFoldDB" id="L2G876"/>
<dbReference type="SUPFAM" id="SSF82199">
    <property type="entry name" value="SET domain"/>
    <property type="match status" value="1"/>
</dbReference>
<dbReference type="PANTHER" id="PTHR47332">
    <property type="entry name" value="SET DOMAIN-CONTAINING PROTEIN 5"/>
    <property type="match status" value="1"/>
</dbReference>
<feature type="domain" description="SET" evidence="5">
    <location>
        <begin position="332"/>
        <end position="475"/>
    </location>
</feature>
<dbReference type="STRING" id="1213859.L2G876"/>
<dbReference type="InterPro" id="IPR002893">
    <property type="entry name" value="Znf_MYND"/>
</dbReference>
<evidence type="ECO:0000259" key="6">
    <source>
        <dbReference type="PROSITE" id="PS50865"/>
    </source>
</evidence>
<evidence type="ECO:0000313" key="7">
    <source>
        <dbReference type="EMBL" id="ELA34590.1"/>
    </source>
</evidence>
<organism evidence="7">
    <name type="scientific">Colletotrichum fructicola (strain Nara gc5)</name>
    <name type="common">Anthracnose fungus</name>
    <name type="synonym">Colletotrichum gloeosporioides (strain Nara gc5)</name>
    <dbReference type="NCBI Taxonomy" id="1213859"/>
    <lineage>
        <taxon>Eukaryota</taxon>
        <taxon>Fungi</taxon>
        <taxon>Dikarya</taxon>
        <taxon>Ascomycota</taxon>
        <taxon>Pezizomycotina</taxon>
        <taxon>Sordariomycetes</taxon>
        <taxon>Hypocreomycetidae</taxon>
        <taxon>Glomerellales</taxon>
        <taxon>Glomerellaceae</taxon>
        <taxon>Colletotrichum</taxon>
        <taxon>Colletotrichum gloeosporioides species complex</taxon>
    </lineage>
</organism>
<dbReference type="GO" id="GO:0008270">
    <property type="term" value="F:zinc ion binding"/>
    <property type="evidence" value="ECO:0007669"/>
    <property type="project" value="UniProtKB-KW"/>
</dbReference>
<dbReference type="InterPro" id="IPR053185">
    <property type="entry name" value="SET_domain_protein"/>
</dbReference>
<reference evidence="7" key="1">
    <citation type="submission" date="2012-08" db="EMBL/GenBank/DDBJ databases">
        <title>Genome analysis of Colletotrichum orbiculare and Colletotrichum fructicola.</title>
        <authorList>
            <person name="Gan P.H.P."/>
            <person name="Ikeda K."/>
            <person name="Irieda H."/>
            <person name="Narusaka M."/>
            <person name="O'Connell R.J."/>
            <person name="Narusaka Y."/>
            <person name="Takano Y."/>
            <person name="Kubo Y."/>
            <person name="Shirasu K."/>
        </authorList>
    </citation>
    <scope>NUCLEOTIDE SEQUENCE</scope>
    <source>
        <strain evidence="7">Nara gc5</strain>
    </source>
</reference>
<dbReference type="Gene3D" id="2.170.270.10">
    <property type="entry name" value="SET domain"/>
    <property type="match status" value="1"/>
</dbReference>